<accession>A0AAD8R592</accession>
<evidence type="ECO:0000256" key="1">
    <source>
        <dbReference type="ARBA" id="ARBA00008210"/>
    </source>
</evidence>
<dbReference type="Proteomes" id="UP001231189">
    <property type="component" value="Unassembled WGS sequence"/>
</dbReference>
<dbReference type="PANTHER" id="PTHR33091:SF92">
    <property type="entry name" value="OS02G0124300 PROTEIN"/>
    <property type="match status" value="1"/>
</dbReference>
<evidence type="ECO:0000256" key="2">
    <source>
        <dbReference type="ARBA" id="ARBA00022690"/>
    </source>
</evidence>
<comment type="caution">
    <text evidence="4">The sequence shown here is derived from an EMBL/GenBank/DDBJ whole genome shotgun (WGS) entry which is preliminary data.</text>
</comment>
<dbReference type="EMBL" id="JAUUTY010000006">
    <property type="protein sequence ID" value="KAK1614350.1"/>
    <property type="molecule type" value="Genomic_DNA"/>
</dbReference>
<gene>
    <name evidence="4" type="ORF">QYE76_019867</name>
</gene>
<dbReference type="SUPFAM" id="SSF54654">
    <property type="entry name" value="CI-2 family of serine protease inhibitors"/>
    <property type="match status" value="1"/>
</dbReference>
<name>A0AAD8R592_LOLMU</name>
<evidence type="ECO:0000313" key="4">
    <source>
        <dbReference type="EMBL" id="KAK1614350.1"/>
    </source>
</evidence>
<keyword evidence="3" id="KW-0722">Serine protease inhibitor</keyword>
<comment type="similarity">
    <text evidence="1">Belongs to the protease inhibitor I13 (potato type I serine protease inhibitor) family.</text>
</comment>
<reference evidence="4" key="1">
    <citation type="submission" date="2023-07" db="EMBL/GenBank/DDBJ databases">
        <title>A chromosome-level genome assembly of Lolium multiflorum.</title>
        <authorList>
            <person name="Chen Y."/>
            <person name="Copetti D."/>
            <person name="Kolliker R."/>
            <person name="Studer B."/>
        </authorList>
    </citation>
    <scope>NUCLEOTIDE SEQUENCE</scope>
    <source>
        <strain evidence="4">02402/16</strain>
        <tissue evidence="4">Leaf</tissue>
    </source>
</reference>
<dbReference type="Gene3D" id="3.30.10.10">
    <property type="entry name" value="Trypsin Inhibitor V, subunit A"/>
    <property type="match status" value="1"/>
</dbReference>
<protein>
    <submittedName>
        <fullName evidence="4">Uncharacterized protein</fullName>
    </submittedName>
</protein>
<dbReference type="InterPro" id="IPR000864">
    <property type="entry name" value="Prot_inh_pot1"/>
</dbReference>
<keyword evidence="2" id="KW-0646">Protease inhibitor</keyword>
<evidence type="ECO:0000256" key="3">
    <source>
        <dbReference type="ARBA" id="ARBA00022900"/>
    </source>
</evidence>
<dbReference type="InterPro" id="IPR036354">
    <property type="entry name" value="Prot_inh_pot1_sf"/>
</dbReference>
<sequence length="78" mass="8482">MIGAMGGAGDTARKSSWPEVVGWNFLAAGLKIKKDRPDIIRFEFHDVGNTVPPGHDDDRVRLFLTPGTNFIGITPFVG</sequence>
<organism evidence="4 5">
    <name type="scientific">Lolium multiflorum</name>
    <name type="common">Italian ryegrass</name>
    <name type="synonym">Lolium perenne subsp. multiflorum</name>
    <dbReference type="NCBI Taxonomy" id="4521"/>
    <lineage>
        <taxon>Eukaryota</taxon>
        <taxon>Viridiplantae</taxon>
        <taxon>Streptophyta</taxon>
        <taxon>Embryophyta</taxon>
        <taxon>Tracheophyta</taxon>
        <taxon>Spermatophyta</taxon>
        <taxon>Magnoliopsida</taxon>
        <taxon>Liliopsida</taxon>
        <taxon>Poales</taxon>
        <taxon>Poaceae</taxon>
        <taxon>BOP clade</taxon>
        <taxon>Pooideae</taxon>
        <taxon>Poodae</taxon>
        <taxon>Poeae</taxon>
        <taxon>Poeae Chloroplast Group 2 (Poeae type)</taxon>
        <taxon>Loliodinae</taxon>
        <taxon>Loliinae</taxon>
        <taxon>Lolium</taxon>
    </lineage>
</organism>
<dbReference type="PANTHER" id="PTHR33091">
    <property type="entry name" value="PROTEIN, PUTATIVE, EXPRESSED-RELATED"/>
    <property type="match status" value="1"/>
</dbReference>
<keyword evidence="5" id="KW-1185">Reference proteome</keyword>
<dbReference type="GO" id="GO:0004867">
    <property type="term" value="F:serine-type endopeptidase inhibitor activity"/>
    <property type="evidence" value="ECO:0007669"/>
    <property type="project" value="UniProtKB-KW"/>
</dbReference>
<proteinExistence type="inferred from homology"/>
<dbReference type="AlphaFoldDB" id="A0AAD8R592"/>
<dbReference type="Pfam" id="PF00280">
    <property type="entry name" value="potato_inhibit"/>
    <property type="match status" value="1"/>
</dbReference>
<dbReference type="GO" id="GO:0009611">
    <property type="term" value="P:response to wounding"/>
    <property type="evidence" value="ECO:0007669"/>
    <property type="project" value="InterPro"/>
</dbReference>
<evidence type="ECO:0000313" key="5">
    <source>
        <dbReference type="Proteomes" id="UP001231189"/>
    </source>
</evidence>